<feature type="chain" id="PRO_5040724914" evidence="1">
    <location>
        <begin position="22"/>
        <end position="244"/>
    </location>
</feature>
<proteinExistence type="predicted"/>
<keyword evidence="1" id="KW-0732">Signal</keyword>
<evidence type="ECO:0000313" key="2">
    <source>
        <dbReference type="EMBL" id="KAJ4465968.1"/>
    </source>
</evidence>
<protein>
    <submittedName>
        <fullName evidence="2">Uncharacterized protein</fullName>
    </submittedName>
</protein>
<dbReference type="Proteomes" id="UP001150238">
    <property type="component" value="Unassembled WGS sequence"/>
</dbReference>
<dbReference type="EMBL" id="JANVFS010000047">
    <property type="protein sequence ID" value="KAJ4465968.1"/>
    <property type="molecule type" value="Genomic_DNA"/>
</dbReference>
<dbReference type="AlphaFoldDB" id="A0A9W8ZT22"/>
<sequence>MYFCSALTAVITLGAVHSALALPVQGPPGFGPWDGAVGVPVVPGIPIPPANIPGPPLHGDEQVLVTVEENLSHLSAHQAYHPNDGQYTPLIPAPVEVGPIHAGTEKLEDQPLSEKARVTLAFDVENRSVGDLIRRDTPPPGPVRHEQLHARGLTKIRAIFTTTIGCTSNLKVQLAAKQSVIDLLDAKKSELNIAGDLKVTVEGIFKSDAYIPKDVPFKFFYDGKEYTGVARGQGQGEITRIQRP</sequence>
<evidence type="ECO:0000313" key="3">
    <source>
        <dbReference type="Proteomes" id="UP001150238"/>
    </source>
</evidence>
<reference evidence="2" key="1">
    <citation type="submission" date="2022-08" db="EMBL/GenBank/DDBJ databases">
        <authorList>
            <consortium name="DOE Joint Genome Institute"/>
            <person name="Min B."/>
            <person name="Riley R."/>
            <person name="Sierra-Patev S."/>
            <person name="Naranjo-Ortiz M."/>
            <person name="Looney B."/>
            <person name="Konkel Z."/>
            <person name="Slot J.C."/>
            <person name="Sakamoto Y."/>
            <person name="Steenwyk J.L."/>
            <person name="Rokas A."/>
            <person name="Carro J."/>
            <person name="Camarero S."/>
            <person name="Ferreira P."/>
            <person name="Molpeceres G."/>
            <person name="Ruiz-Duenas F.J."/>
            <person name="Serrano A."/>
            <person name="Henrissat B."/>
            <person name="Drula E."/>
            <person name="Hughes K.W."/>
            <person name="Mata J.L."/>
            <person name="Ishikawa N.K."/>
            <person name="Vargas-Isla R."/>
            <person name="Ushijima S."/>
            <person name="Smith C.A."/>
            <person name="Ahrendt S."/>
            <person name="Andreopoulos W."/>
            <person name="He G."/>
            <person name="Labutti K."/>
            <person name="Lipzen A."/>
            <person name="Ng V."/>
            <person name="Sandor L."/>
            <person name="Barry K."/>
            <person name="Martinez A.T."/>
            <person name="Xiao Y."/>
            <person name="Gibbons J.G."/>
            <person name="Terashima K."/>
            <person name="Hibbett D.S."/>
            <person name="Grigoriev I.V."/>
        </authorList>
    </citation>
    <scope>NUCLEOTIDE SEQUENCE</scope>
    <source>
        <strain evidence="2">Sp2 HRB7682 ss15</strain>
    </source>
</reference>
<organism evidence="2 3">
    <name type="scientific">Lentinula lateritia</name>
    <dbReference type="NCBI Taxonomy" id="40482"/>
    <lineage>
        <taxon>Eukaryota</taxon>
        <taxon>Fungi</taxon>
        <taxon>Dikarya</taxon>
        <taxon>Basidiomycota</taxon>
        <taxon>Agaricomycotina</taxon>
        <taxon>Agaricomycetes</taxon>
        <taxon>Agaricomycetidae</taxon>
        <taxon>Agaricales</taxon>
        <taxon>Marasmiineae</taxon>
        <taxon>Omphalotaceae</taxon>
        <taxon>Lentinula</taxon>
    </lineage>
</organism>
<evidence type="ECO:0000256" key="1">
    <source>
        <dbReference type="SAM" id="SignalP"/>
    </source>
</evidence>
<gene>
    <name evidence="2" type="ORF">C8J55DRAFT_245045</name>
</gene>
<name>A0A9W8ZT22_9AGAR</name>
<reference evidence="2" key="2">
    <citation type="journal article" date="2023" name="Proc. Natl. Acad. Sci. U.S.A.">
        <title>A global phylogenomic analysis of the shiitake genus Lentinula.</title>
        <authorList>
            <person name="Sierra-Patev S."/>
            <person name="Min B."/>
            <person name="Naranjo-Ortiz M."/>
            <person name="Looney B."/>
            <person name="Konkel Z."/>
            <person name="Slot J.C."/>
            <person name="Sakamoto Y."/>
            <person name="Steenwyk J.L."/>
            <person name="Rokas A."/>
            <person name="Carro J."/>
            <person name="Camarero S."/>
            <person name="Ferreira P."/>
            <person name="Molpeceres G."/>
            <person name="Ruiz-Duenas F.J."/>
            <person name="Serrano A."/>
            <person name="Henrissat B."/>
            <person name="Drula E."/>
            <person name="Hughes K.W."/>
            <person name="Mata J.L."/>
            <person name="Ishikawa N.K."/>
            <person name="Vargas-Isla R."/>
            <person name="Ushijima S."/>
            <person name="Smith C.A."/>
            <person name="Donoghue J."/>
            <person name="Ahrendt S."/>
            <person name="Andreopoulos W."/>
            <person name="He G."/>
            <person name="LaButti K."/>
            <person name="Lipzen A."/>
            <person name="Ng V."/>
            <person name="Riley R."/>
            <person name="Sandor L."/>
            <person name="Barry K."/>
            <person name="Martinez A.T."/>
            <person name="Xiao Y."/>
            <person name="Gibbons J.G."/>
            <person name="Terashima K."/>
            <person name="Grigoriev I.V."/>
            <person name="Hibbett D."/>
        </authorList>
    </citation>
    <scope>NUCLEOTIDE SEQUENCE</scope>
    <source>
        <strain evidence="2">Sp2 HRB7682 ss15</strain>
    </source>
</reference>
<accession>A0A9W8ZT22</accession>
<feature type="signal peptide" evidence="1">
    <location>
        <begin position="1"/>
        <end position="21"/>
    </location>
</feature>
<comment type="caution">
    <text evidence="2">The sequence shown here is derived from an EMBL/GenBank/DDBJ whole genome shotgun (WGS) entry which is preliminary data.</text>
</comment>